<keyword evidence="3" id="KW-1185">Reference proteome</keyword>
<protein>
    <recommendedName>
        <fullName evidence="4">Tetratricopeptide repeat protein</fullName>
    </recommendedName>
</protein>
<gene>
    <name evidence="2" type="ORF">AY601_1274</name>
</gene>
<dbReference type="EMBL" id="CP014504">
    <property type="protein sequence ID" value="AMP98196.1"/>
    <property type="molecule type" value="Genomic_DNA"/>
</dbReference>
<sequence precursor="true">MKTLMQSITLLFVLISLNSLAQNADPKFTKAIKSGLELIANAKGAEDYLKAENQFERIAAVETKEWLPSYYAAYCHLYAGYMTADKELKDQYWDKALLEIDKADALSANNSEIYALRGALQFMKMSVDPRARMYLMGESAESLQKAATLNPENPRTDLIRGQDIFYTPEAFGGGKAKAKSLLESAVAKFAIFKPANTIDPNWGAESAKTLLAQCK</sequence>
<evidence type="ECO:0000256" key="1">
    <source>
        <dbReference type="SAM" id="SignalP"/>
    </source>
</evidence>
<proteinExistence type="predicted"/>
<dbReference type="PATRIC" id="fig|188932.3.peg.1325"/>
<reference evidence="2 3" key="1">
    <citation type="submission" date="2016-03" db="EMBL/GenBank/DDBJ databases">
        <title>Complete genome sequence of Pedobacter cryoconitis PAMC 27485.</title>
        <authorList>
            <person name="Lee J."/>
            <person name="Kim O.-S."/>
        </authorList>
    </citation>
    <scope>NUCLEOTIDE SEQUENCE [LARGE SCALE GENOMIC DNA]</scope>
    <source>
        <strain evidence="2 3">PAMC 27485</strain>
    </source>
</reference>
<name>A0A127VA12_9SPHI</name>
<feature type="signal peptide" evidence="1">
    <location>
        <begin position="1"/>
        <end position="21"/>
    </location>
</feature>
<evidence type="ECO:0008006" key="4">
    <source>
        <dbReference type="Google" id="ProtNLM"/>
    </source>
</evidence>
<dbReference type="OrthoDB" id="1150971at2"/>
<evidence type="ECO:0000313" key="2">
    <source>
        <dbReference type="EMBL" id="AMP98196.1"/>
    </source>
</evidence>
<dbReference type="Proteomes" id="UP000071561">
    <property type="component" value="Chromosome"/>
</dbReference>
<keyword evidence="1" id="KW-0732">Signal</keyword>
<dbReference type="RefSeq" id="WP_068398047.1">
    <property type="nucleotide sequence ID" value="NZ_CP014504.1"/>
</dbReference>
<organism evidence="2 3">
    <name type="scientific">Pedobacter cryoconitis</name>
    <dbReference type="NCBI Taxonomy" id="188932"/>
    <lineage>
        <taxon>Bacteria</taxon>
        <taxon>Pseudomonadati</taxon>
        <taxon>Bacteroidota</taxon>
        <taxon>Sphingobacteriia</taxon>
        <taxon>Sphingobacteriales</taxon>
        <taxon>Sphingobacteriaceae</taxon>
        <taxon>Pedobacter</taxon>
    </lineage>
</organism>
<dbReference type="AlphaFoldDB" id="A0A127VA12"/>
<evidence type="ECO:0000313" key="3">
    <source>
        <dbReference type="Proteomes" id="UP000071561"/>
    </source>
</evidence>
<feature type="chain" id="PRO_5007280297" description="Tetratricopeptide repeat protein" evidence="1">
    <location>
        <begin position="22"/>
        <end position="215"/>
    </location>
</feature>
<accession>A0A127VA12</accession>
<dbReference type="KEGG" id="pcm:AY601_1274"/>